<dbReference type="EMBL" id="RXLP01000004">
    <property type="protein sequence ID" value="TCD54856.1"/>
    <property type="molecule type" value="Genomic_DNA"/>
</dbReference>
<dbReference type="AlphaFoldDB" id="A0A4R0R161"/>
<accession>A0A4R0R161</accession>
<dbReference type="PANTHER" id="PTHR42756">
    <property type="entry name" value="TRANSCRIPTIONAL REGULATOR, MARR"/>
    <property type="match status" value="1"/>
</dbReference>
<comment type="caution">
    <text evidence="5">The sequence shown here is derived from an EMBL/GenBank/DDBJ whole genome shotgun (WGS) entry which is preliminary data.</text>
</comment>
<gene>
    <name evidence="5" type="ORF">EJ419_01815</name>
</gene>
<dbReference type="InterPro" id="IPR000835">
    <property type="entry name" value="HTH_MarR-typ"/>
</dbReference>
<organism evidence="5 6">
    <name type="scientific">Alloscardovia theropitheci</name>
    <dbReference type="NCBI Taxonomy" id="2496842"/>
    <lineage>
        <taxon>Bacteria</taxon>
        <taxon>Bacillati</taxon>
        <taxon>Actinomycetota</taxon>
        <taxon>Actinomycetes</taxon>
        <taxon>Bifidobacteriales</taxon>
        <taxon>Bifidobacteriaceae</taxon>
        <taxon>Alloscardovia</taxon>
    </lineage>
</organism>
<dbReference type="InterPro" id="IPR011991">
    <property type="entry name" value="ArsR-like_HTH"/>
</dbReference>
<dbReference type="OrthoDB" id="8635520at2"/>
<keyword evidence="6" id="KW-1185">Reference proteome</keyword>
<dbReference type="CDD" id="cd00090">
    <property type="entry name" value="HTH_ARSR"/>
    <property type="match status" value="1"/>
</dbReference>
<dbReference type="InterPro" id="IPR023187">
    <property type="entry name" value="Tscrpt_reg_MarR-type_CS"/>
</dbReference>
<keyword evidence="3" id="KW-0804">Transcription</keyword>
<feature type="domain" description="HTH marR-type" evidence="4">
    <location>
        <begin position="1"/>
        <end position="163"/>
    </location>
</feature>
<dbReference type="PROSITE" id="PS50995">
    <property type="entry name" value="HTH_MARR_2"/>
    <property type="match status" value="1"/>
</dbReference>
<dbReference type="Gene3D" id="1.10.10.10">
    <property type="entry name" value="Winged helix-like DNA-binding domain superfamily/Winged helix DNA-binding domain"/>
    <property type="match status" value="1"/>
</dbReference>
<dbReference type="PRINTS" id="PR00598">
    <property type="entry name" value="HTHMARR"/>
</dbReference>
<keyword evidence="1" id="KW-0805">Transcription regulation</keyword>
<keyword evidence="2" id="KW-0238">DNA-binding</keyword>
<name>A0A4R0R161_9BIFI</name>
<evidence type="ECO:0000256" key="1">
    <source>
        <dbReference type="ARBA" id="ARBA00023015"/>
    </source>
</evidence>
<dbReference type="GO" id="GO:0003700">
    <property type="term" value="F:DNA-binding transcription factor activity"/>
    <property type="evidence" value="ECO:0007669"/>
    <property type="project" value="InterPro"/>
</dbReference>
<proteinExistence type="predicted"/>
<dbReference type="Pfam" id="PF01047">
    <property type="entry name" value="MarR"/>
    <property type="match status" value="1"/>
</dbReference>
<dbReference type="PANTHER" id="PTHR42756:SF1">
    <property type="entry name" value="TRANSCRIPTIONAL REPRESSOR OF EMRAB OPERON"/>
    <property type="match status" value="1"/>
</dbReference>
<evidence type="ECO:0000313" key="6">
    <source>
        <dbReference type="Proteomes" id="UP000291289"/>
    </source>
</evidence>
<dbReference type="InterPro" id="IPR036388">
    <property type="entry name" value="WH-like_DNA-bd_sf"/>
</dbReference>
<evidence type="ECO:0000256" key="2">
    <source>
        <dbReference type="ARBA" id="ARBA00023125"/>
    </source>
</evidence>
<dbReference type="InterPro" id="IPR036390">
    <property type="entry name" value="WH_DNA-bd_sf"/>
</dbReference>
<dbReference type="SMART" id="SM00347">
    <property type="entry name" value="HTH_MARR"/>
    <property type="match status" value="1"/>
</dbReference>
<dbReference type="GO" id="GO:0003677">
    <property type="term" value="F:DNA binding"/>
    <property type="evidence" value="ECO:0007669"/>
    <property type="project" value="UniProtKB-KW"/>
</dbReference>
<evidence type="ECO:0000259" key="4">
    <source>
        <dbReference type="PROSITE" id="PS50995"/>
    </source>
</evidence>
<dbReference type="SUPFAM" id="SSF46785">
    <property type="entry name" value="Winged helix' DNA-binding domain"/>
    <property type="match status" value="1"/>
</dbReference>
<evidence type="ECO:0000313" key="5">
    <source>
        <dbReference type="EMBL" id="TCD54856.1"/>
    </source>
</evidence>
<dbReference type="PROSITE" id="PS01117">
    <property type="entry name" value="HTH_MARR_1"/>
    <property type="match status" value="1"/>
</dbReference>
<reference evidence="5 6" key="1">
    <citation type="submission" date="2018-12" db="EMBL/GenBank/DDBJ databases">
        <title>Alloscrdovia theropitheci sp. nov: a novel taxon from the feces of the bleeding-herat monkey (Theropithecus geleda).</title>
        <authorList>
            <person name="Modesto M."/>
        </authorList>
    </citation>
    <scope>NUCLEOTIDE SEQUENCE [LARGE SCALE GENOMIC DNA]</scope>
    <source>
        <strain evidence="5 6">GLDI4/2</strain>
    </source>
</reference>
<evidence type="ECO:0000256" key="3">
    <source>
        <dbReference type="ARBA" id="ARBA00023163"/>
    </source>
</evidence>
<dbReference type="Proteomes" id="UP000291289">
    <property type="component" value="Unassembled WGS sequence"/>
</dbReference>
<protein>
    <submittedName>
        <fullName evidence="5">MarR family transcriptional regulator</fullName>
    </submittedName>
</protein>
<sequence length="171" mass="20078">MLRCIVLYRTVLYRTKITKVTMEKNIDYSRPTLDMANIRSLNSRVYARKFEERGESLFTSEQSKVMWFLWHNDCMTTTDLSIATGLAKNTLSVMLERLERNGLVETEDCSQDKRKKFYKVTELGASQRKLGEEISAAVGEIFYQGFTDSERDQFERYLKRIVENLRKADND</sequence>